<evidence type="ECO:0000259" key="1">
    <source>
        <dbReference type="Pfam" id="PF01636"/>
    </source>
</evidence>
<dbReference type="InterPro" id="IPR011009">
    <property type="entry name" value="Kinase-like_dom_sf"/>
</dbReference>
<dbReference type="Gene3D" id="3.90.1200.10">
    <property type="match status" value="1"/>
</dbReference>
<sequence>MNRTADTANLAGLVQIALGTAVPVTGIQRLRGGSKKGVYRVRLGGPPTSVTVYSWAQEENFWPRATDAPDPGDPFAAATGLHRLLAATRALESAGVRAPRVLWSDDSHQHYPADVAVIEDVPGGSLEALLQYHPARADEALHDLARSLTRLHARTADRYGPLGHLNNYGTSGEQMVLERALGDLDEGASRDERLGAARSRIRERLHDLHARVQPRQRYTLIHGELGPDHVLVDAAGQTVLIDVEGLMFFDVEWEHVFLELRFHDRYAALAADGLDADRLRLYRLAMRLSLVAGPLRLLDGDFPDREFMHQIAEHNLQVALALIEEPV</sequence>
<feature type="domain" description="Aminoglycoside phosphotransferase" evidence="1">
    <location>
        <begin position="52"/>
        <end position="254"/>
    </location>
</feature>
<dbReference type="RefSeq" id="WP_231489050.1">
    <property type="nucleotide sequence ID" value="NZ_BAAAZO010000002.1"/>
</dbReference>
<accession>A0ABP6ZA27</accession>
<reference evidence="3" key="1">
    <citation type="journal article" date="2019" name="Int. J. Syst. Evol. Microbiol.">
        <title>The Global Catalogue of Microorganisms (GCM) 10K type strain sequencing project: providing services to taxonomists for standard genome sequencing and annotation.</title>
        <authorList>
            <consortium name="The Broad Institute Genomics Platform"/>
            <consortium name="The Broad Institute Genome Sequencing Center for Infectious Disease"/>
            <person name="Wu L."/>
            <person name="Ma J."/>
        </authorList>
    </citation>
    <scope>NUCLEOTIDE SEQUENCE [LARGE SCALE GENOMIC DNA]</scope>
    <source>
        <strain evidence="3">JCM 16902</strain>
    </source>
</reference>
<dbReference type="Proteomes" id="UP001501074">
    <property type="component" value="Unassembled WGS sequence"/>
</dbReference>
<dbReference type="Pfam" id="PF01636">
    <property type="entry name" value="APH"/>
    <property type="match status" value="1"/>
</dbReference>
<organism evidence="2 3">
    <name type="scientific">Kineosporia mesophila</name>
    <dbReference type="NCBI Taxonomy" id="566012"/>
    <lineage>
        <taxon>Bacteria</taxon>
        <taxon>Bacillati</taxon>
        <taxon>Actinomycetota</taxon>
        <taxon>Actinomycetes</taxon>
        <taxon>Kineosporiales</taxon>
        <taxon>Kineosporiaceae</taxon>
        <taxon>Kineosporia</taxon>
    </lineage>
</organism>
<keyword evidence="3" id="KW-1185">Reference proteome</keyword>
<dbReference type="InterPro" id="IPR002575">
    <property type="entry name" value="Aminoglycoside_PTrfase"/>
</dbReference>
<dbReference type="SUPFAM" id="SSF56112">
    <property type="entry name" value="Protein kinase-like (PK-like)"/>
    <property type="match status" value="1"/>
</dbReference>
<name>A0ABP6ZA27_9ACTN</name>
<proteinExistence type="predicted"/>
<protein>
    <submittedName>
        <fullName evidence="2">Phosphotransferase</fullName>
    </submittedName>
</protein>
<comment type="caution">
    <text evidence="2">The sequence shown here is derived from an EMBL/GenBank/DDBJ whole genome shotgun (WGS) entry which is preliminary data.</text>
</comment>
<dbReference type="PANTHER" id="PTHR21310:SF15">
    <property type="entry name" value="AMINOGLYCOSIDE PHOSPHOTRANSFERASE DOMAIN-CONTAINING PROTEIN"/>
    <property type="match status" value="1"/>
</dbReference>
<dbReference type="InterPro" id="IPR051678">
    <property type="entry name" value="AGP_Transferase"/>
</dbReference>
<evidence type="ECO:0000313" key="3">
    <source>
        <dbReference type="Proteomes" id="UP001501074"/>
    </source>
</evidence>
<dbReference type="EMBL" id="BAAAZO010000002">
    <property type="protein sequence ID" value="GAA3599797.1"/>
    <property type="molecule type" value="Genomic_DNA"/>
</dbReference>
<dbReference type="PANTHER" id="PTHR21310">
    <property type="entry name" value="AMINOGLYCOSIDE PHOSPHOTRANSFERASE-RELATED-RELATED"/>
    <property type="match status" value="1"/>
</dbReference>
<gene>
    <name evidence="2" type="ORF">GCM10022223_14110</name>
</gene>
<evidence type="ECO:0000313" key="2">
    <source>
        <dbReference type="EMBL" id="GAA3599797.1"/>
    </source>
</evidence>